<reference evidence="3 4" key="2">
    <citation type="submission" date="2007-06" db="EMBL/GenBank/DDBJ databases">
        <title>Draft genome sequence of Pseudoflavonifractor capillosus ATCC 29799.</title>
        <authorList>
            <person name="Sudarsanam P."/>
            <person name="Ley R."/>
            <person name="Guruge J."/>
            <person name="Turnbaugh P.J."/>
            <person name="Mahowald M."/>
            <person name="Liep D."/>
            <person name="Gordon J."/>
        </authorList>
    </citation>
    <scope>NUCLEOTIDE SEQUENCE [LARGE SCALE GENOMIC DNA]</scope>
    <source>
        <strain evidence="3 4">ATCC 29799</strain>
    </source>
</reference>
<dbReference type="Proteomes" id="UP000003639">
    <property type="component" value="Unassembled WGS sequence"/>
</dbReference>
<dbReference type="STRING" id="411467.BACCAP_04531"/>
<sequence>MKKRILPILLAIFLLAALSACSGHAPQDDSGRDHSTAGSDASEEIPADGVQSQPAETLGEFNVDATLAETVLLDEGGVRITANGLSYTAYSVDLELTIENNSGKNLSFVSGSLGYSCNSVNGYMVNDGYLNCDVANGKKANDTIQFSYDGLMLYGIDEIADMEIGFSMTDSEYNTTYSGLRQLKTSAFETHDYGTDHYQNAITSGAVMNTYGYEMMYFSQDSLYDQNGVTLLSSGVITRRDGKTVLLLELENTTDSMVYLSTADIAINGLVVNSSTWSSDAINPGKRCIVDIDLSSVFEPDNWSVYGITEVGRVSVLLGQRNEEGIEIAAETPVEIVVPDASVAFDVSGTEVYNSNGLKIVLKAVMEDPTEGSSDVYVLLLAENSSGKTLTIDDVYHSLSVNDCMTDYSYYSQTLSDGASAALTIKLQASSLEKNQIESASDIQKIEVGIEINEGYTTIAEPILTLVPGE</sequence>
<reference evidence="3 4" key="1">
    <citation type="submission" date="2007-04" db="EMBL/GenBank/DDBJ databases">
        <authorList>
            <person name="Fulton L."/>
            <person name="Clifton S."/>
            <person name="Fulton B."/>
            <person name="Xu J."/>
            <person name="Minx P."/>
            <person name="Pepin K.H."/>
            <person name="Johnson M."/>
            <person name="Thiruvilangam P."/>
            <person name="Bhonagiri V."/>
            <person name="Nash W.E."/>
            <person name="Mardis E.R."/>
            <person name="Wilson R.K."/>
        </authorList>
    </citation>
    <scope>NUCLEOTIDE SEQUENCE [LARGE SCALE GENOMIC DNA]</scope>
    <source>
        <strain evidence="3 4">ATCC 29799</strain>
    </source>
</reference>
<feature type="signal peptide" evidence="2">
    <location>
        <begin position="1"/>
        <end position="25"/>
    </location>
</feature>
<organism evidence="3 4">
    <name type="scientific">Pseudoflavonifractor capillosus ATCC 29799</name>
    <dbReference type="NCBI Taxonomy" id="411467"/>
    <lineage>
        <taxon>Bacteria</taxon>
        <taxon>Bacillati</taxon>
        <taxon>Bacillota</taxon>
        <taxon>Clostridia</taxon>
        <taxon>Eubacteriales</taxon>
        <taxon>Oscillospiraceae</taxon>
        <taxon>Pseudoflavonifractor</taxon>
    </lineage>
</organism>
<dbReference type="eggNOG" id="ENOG5031340">
    <property type="taxonomic scope" value="Bacteria"/>
</dbReference>
<dbReference type="AlphaFoldDB" id="A6P202"/>
<evidence type="ECO:0000313" key="4">
    <source>
        <dbReference type="Proteomes" id="UP000003639"/>
    </source>
</evidence>
<evidence type="ECO:0000256" key="1">
    <source>
        <dbReference type="SAM" id="MobiDB-lite"/>
    </source>
</evidence>
<evidence type="ECO:0000313" key="3">
    <source>
        <dbReference type="EMBL" id="EDM97672.1"/>
    </source>
</evidence>
<gene>
    <name evidence="3" type="ORF">BACCAP_04531</name>
</gene>
<evidence type="ECO:0000256" key="2">
    <source>
        <dbReference type="SAM" id="SignalP"/>
    </source>
</evidence>
<dbReference type="PROSITE" id="PS51257">
    <property type="entry name" value="PROKAR_LIPOPROTEIN"/>
    <property type="match status" value="1"/>
</dbReference>
<keyword evidence="4" id="KW-1185">Reference proteome</keyword>
<keyword evidence="2" id="KW-0732">Signal</keyword>
<feature type="region of interest" description="Disordered" evidence="1">
    <location>
        <begin position="25"/>
        <end position="53"/>
    </location>
</feature>
<dbReference type="OrthoDB" id="1846910at2"/>
<protein>
    <submittedName>
        <fullName evidence="3">Uncharacterized protein</fullName>
    </submittedName>
</protein>
<dbReference type="EMBL" id="AAXG02000049">
    <property type="protein sequence ID" value="EDM97672.1"/>
    <property type="molecule type" value="Genomic_DNA"/>
</dbReference>
<feature type="compositionally biased region" description="Basic and acidic residues" evidence="1">
    <location>
        <begin position="26"/>
        <end position="35"/>
    </location>
</feature>
<accession>A6P202</accession>
<dbReference type="RefSeq" id="WP_006574986.1">
    <property type="nucleotide sequence ID" value="NZ_AAXG02000049.1"/>
</dbReference>
<comment type="caution">
    <text evidence="3">The sequence shown here is derived from an EMBL/GenBank/DDBJ whole genome shotgun (WGS) entry which is preliminary data.</text>
</comment>
<proteinExistence type="predicted"/>
<name>A6P202_9FIRM</name>
<feature type="chain" id="PRO_5002700838" evidence="2">
    <location>
        <begin position="26"/>
        <end position="470"/>
    </location>
</feature>